<gene>
    <name evidence="1" type="ORF">LEP1GSC062_0020</name>
</gene>
<dbReference type="AlphaFoldDB" id="V6HWA2"/>
<dbReference type="EMBL" id="AHMT02000038">
    <property type="protein sequence ID" value="EQA62165.1"/>
    <property type="molecule type" value="Genomic_DNA"/>
</dbReference>
<organism evidence="1 2">
    <name type="scientific">Leptospira alexanderi serovar Manhao 3 str. L 60</name>
    <dbReference type="NCBI Taxonomy" id="1049759"/>
    <lineage>
        <taxon>Bacteria</taxon>
        <taxon>Pseudomonadati</taxon>
        <taxon>Spirochaetota</taxon>
        <taxon>Spirochaetia</taxon>
        <taxon>Leptospirales</taxon>
        <taxon>Leptospiraceae</taxon>
        <taxon>Leptospira</taxon>
    </lineage>
</organism>
<evidence type="ECO:0000313" key="1">
    <source>
        <dbReference type="EMBL" id="EQA62165.1"/>
    </source>
</evidence>
<evidence type="ECO:0000313" key="2">
    <source>
        <dbReference type="Proteomes" id="UP000018747"/>
    </source>
</evidence>
<dbReference type="Proteomes" id="UP000018747">
    <property type="component" value="Unassembled WGS sequence"/>
</dbReference>
<proteinExistence type="predicted"/>
<sequence length="67" mass="7849">MKIGIELNANIVGSLQRFLNNPECLKFSYVFSTHSRRGQPGIMKWFRAFLFIRPGENLFSLRFVAHF</sequence>
<reference evidence="1" key="1">
    <citation type="submission" date="2013-05" db="EMBL/GenBank/DDBJ databases">
        <authorList>
            <person name="Harkins D.M."/>
            <person name="Durkin A.S."/>
            <person name="Brinkac L.M."/>
            <person name="Haft D.H."/>
            <person name="Selengut J.D."/>
            <person name="Sanka R."/>
            <person name="DePew J."/>
            <person name="Purushe J."/>
            <person name="Hartskeerl R.A."/>
            <person name="Ahmed A."/>
            <person name="van der Linden H."/>
            <person name="Goris M.G.A."/>
            <person name="Vinetz J.M."/>
            <person name="Sutton G.G."/>
            <person name="Nierman W.C."/>
            <person name="Fouts D.E."/>
        </authorList>
    </citation>
    <scope>NUCLEOTIDE SEQUENCE [LARGE SCALE GENOMIC DNA]</scope>
    <source>
        <strain evidence="1">L 60</strain>
    </source>
</reference>
<name>V6HWA2_9LEPT</name>
<accession>V6HWA2</accession>
<protein>
    <submittedName>
        <fullName evidence="1">Uncharacterized protein</fullName>
    </submittedName>
</protein>
<comment type="caution">
    <text evidence="1">The sequence shown here is derived from an EMBL/GenBank/DDBJ whole genome shotgun (WGS) entry which is preliminary data.</text>
</comment>
<keyword evidence="2" id="KW-1185">Reference proteome</keyword>